<proteinExistence type="predicted"/>
<accession>A0A6G5AGY1</accession>
<dbReference type="AlphaFoldDB" id="A0A6G5AGY1"/>
<name>A0A6G5AGY1_RHIMP</name>
<organism evidence="1">
    <name type="scientific">Rhipicephalus microplus</name>
    <name type="common">Cattle tick</name>
    <name type="synonym">Boophilus microplus</name>
    <dbReference type="NCBI Taxonomy" id="6941"/>
    <lineage>
        <taxon>Eukaryota</taxon>
        <taxon>Metazoa</taxon>
        <taxon>Ecdysozoa</taxon>
        <taxon>Arthropoda</taxon>
        <taxon>Chelicerata</taxon>
        <taxon>Arachnida</taxon>
        <taxon>Acari</taxon>
        <taxon>Parasitiformes</taxon>
        <taxon>Ixodida</taxon>
        <taxon>Ixodoidea</taxon>
        <taxon>Ixodidae</taxon>
        <taxon>Rhipicephalinae</taxon>
        <taxon>Rhipicephalus</taxon>
        <taxon>Boophilus</taxon>
    </lineage>
</organism>
<protein>
    <submittedName>
        <fullName evidence="1">Uncharacterized protein</fullName>
    </submittedName>
</protein>
<reference evidence="1" key="1">
    <citation type="submission" date="2020-03" db="EMBL/GenBank/DDBJ databases">
        <title>A transcriptome and proteome of the tick Rhipicephalus microplus shaped by the genetic composition of its hosts and developmental stage.</title>
        <authorList>
            <person name="Garcia G.R."/>
            <person name="Ribeiro J.M.C."/>
            <person name="Maruyama S.R."/>
            <person name="Gardinasse L.G."/>
            <person name="Nelson K."/>
            <person name="Ferreira B.R."/>
            <person name="Andrade T.G."/>
            <person name="Santos I.K.F.M."/>
        </authorList>
    </citation>
    <scope>NUCLEOTIDE SEQUENCE</scope>
    <source>
        <strain evidence="1">NSGR</strain>
        <tissue evidence="1">Salivary glands</tissue>
    </source>
</reference>
<evidence type="ECO:0000313" key="1">
    <source>
        <dbReference type="EMBL" id="NIE50245.1"/>
    </source>
</evidence>
<sequence length="172" mass="18820">MSPCSYVPTHSFPCASLAGKEKAGRGPFPVCWALFADIGCREYCCSLCSCGFGTTAYVAVKMRLGKQSGKRIEILFWCPGPKARRPRRSLYRLPGCLTPFYAAACRACMGMLALEDTVLCTQVCSEAFISAVSICGAVFFCRVVASYLHLANLVDYCLRLRLVRQHCVTVCG</sequence>
<dbReference type="EMBL" id="GIKN01007972">
    <property type="protein sequence ID" value="NIE50245.1"/>
    <property type="molecule type" value="Transcribed_RNA"/>
</dbReference>